<keyword evidence="3" id="KW-1185">Reference proteome</keyword>
<dbReference type="PANTHER" id="PTHR28601:SF1">
    <property type="entry name" value="COILED-COIL DOMAIN-CONTAINING PROTEIN 24"/>
    <property type="match status" value="1"/>
</dbReference>
<evidence type="ECO:0000313" key="3">
    <source>
        <dbReference type="Proteomes" id="UP000002280"/>
    </source>
</evidence>
<accession>F7END4</accession>
<dbReference type="eggNOG" id="ENOG502S6CH">
    <property type="taxonomic scope" value="Eukaryota"/>
</dbReference>
<dbReference type="STRING" id="13616.ENSMODP00000037663"/>
<protein>
    <recommendedName>
        <fullName evidence="4">Coiled-coil domain containing 24</fullName>
    </recommendedName>
</protein>
<dbReference type="HOGENOM" id="CLU_993818_0_0_1"/>
<dbReference type="GeneTree" id="ENSGT00390000011926"/>
<evidence type="ECO:0008006" key="4">
    <source>
        <dbReference type="Google" id="ProtNLM"/>
    </source>
</evidence>
<dbReference type="InterPro" id="IPR031367">
    <property type="entry name" value="CCDC24"/>
</dbReference>
<reference evidence="2" key="2">
    <citation type="submission" date="2025-08" db="UniProtKB">
        <authorList>
            <consortium name="Ensembl"/>
        </authorList>
    </citation>
    <scope>IDENTIFICATION</scope>
</reference>
<dbReference type="InParanoid" id="F7END4"/>
<organism evidence="2 3">
    <name type="scientific">Monodelphis domestica</name>
    <name type="common">Gray short-tailed opossum</name>
    <dbReference type="NCBI Taxonomy" id="13616"/>
    <lineage>
        <taxon>Eukaryota</taxon>
        <taxon>Metazoa</taxon>
        <taxon>Chordata</taxon>
        <taxon>Craniata</taxon>
        <taxon>Vertebrata</taxon>
        <taxon>Euteleostomi</taxon>
        <taxon>Mammalia</taxon>
        <taxon>Metatheria</taxon>
        <taxon>Didelphimorphia</taxon>
        <taxon>Didelphidae</taxon>
        <taxon>Monodelphis</taxon>
    </lineage>
</organism>
<dbReference type="Pfam" id="PF15669">
    <property type="entry name" value="CCDC24"/>
    <property type="match status" value="1"/>
</dbReference>
<name>F7END4_MONDO</name>
<dbReference type="Ensembl" id="ENSMODT00000039265.3">
    <property type="protein sequence ID" value="ENSMODP00000037663.3"/>
    <property type="gene ID" value="ENSMODG00000025317.3"/>
</dbReference>
<reference evidence="2 3" key="1">
    <citation type="journal article" date="2007" name="Nature">
        <title>Genome of the marsupial Monodelphis domestica reveals innovation in non-coding sequences.</title>
        <authorList>
            <person name="Mikkelsen T.S."/>
            <person name="Wakefield M.J."/>
            <person name="Aken B."/>
            <person name="Amemiya C.T."/>
            <person name="Chang J.L."/>
            <person name="Duke S."/>
            <person name="Garber M."/>
            <person name="Gentles A.J."/>
            <person name="Goodstadt L."/>
            <person name="Heger A."/>
            <person name="Jurka J."/>
            <person name="Kamal M."/>
            <person name="Mauceli E."/>
            <person name="Searle S.M."/>
            <person name="Sharpe T."/>
            <person name="Baker M.L."/>
            <person name="Batzer M.A."/>
            <person name="Benos P.V."/>
            <person name="Belov K."/>
            <person name="Clamp M."/>
            <person name="Cook A."/>
            <person name="Cuff J."/>
            <person name="Das R."/>
            <person name="Davidow L."/>
            <person name="Deakin J.E."/>
            <person name="Fazzari M.J."/>
            <person name="Glass J.L."/>
            <person name="Grabherr M."/>
            <person name="Greally J.M."/>
            <person name="Gu W."/>
            <person name="Hore T.A."/>
            <person name="Huttley G.A."/>
            <person name="Kleber M."/>
            <person name="Jirtle R.L."/>
            <person name="Koina E."/>
            <person name="Lee J.T."/>
            <person name="Mahony S."/>
            <person name="Marra M.A."/>
            <person name="Miller R.D."/>
            <person name="Nicholls R.D."/>
            <person name="Oda M."/>
            <person name="Papenfuss A.T."/>
            <person name="Parra Z.E."/>
            <person name="Pollock D.D."/>
            <person name="Ray D.A."/>
            <person name="Schein J.E."/>
            <person name="Speed T.P."/>
            <person name="Thompson K."/>
            <person name="VandeBerg J.L."/>
            <person name="Wade C.M."/>
            <person name="Walker J.A."/>
            <person name="Waters P.D."/>
            <person name="Webber C."/>
            <person name="Weidman J.R."/>
            <person name="Xie X."/>
            <person name="Zody M.C."/>
            <person name="Baldwin J."/>
            <person name="Abdouelleil A."/>
            <person name="Abdulkadir J."/>
            <person name="Abebe A."/>
            <person name="Abera B."/>
            <person name="Abreu J."/>
            <person name="Acer S.C."/>
            <person name="Aftuck L."/>
            <person name="Alexander A."/>
            <person name="An P."/>
            <person name="Anderson E."/>
            <person name="Anderson S."/>
            <person name="Arachi H."/>
            <person name="Azer M."/>
            <person name="Bachantsang P."/>
            <person name="Barry A."/>
            <person name="Bayul T."/>
            <person name="Berlin A."/>
            <person name="Bessette D."/>
            <person name="Bloom T."/>
            <person name="Bloom T."/>
            <person name="Boguslavskiy L."/>
            <person name="Bonnet C."/>
            <person name="Boukhgalter B."/>
            <person name="Bourzgui I."/>
            <person name="Brown A."/>
            <person name="Cahill P."/>
            <person name="Channer S."/>
            <person name="Cheshatsang Y."/>
            <person name="Chuda L."/>
            <person name="Citroen M."/>
            <person name="Collymore A."/>
            <person name="Cooke P."/>
            <person name="Costello M."/>
            <person name="D'Aco K."/>
            <person name="Daza R."/>
            <person name="De Haan G."/>
            <person name="DeGray S."/>
            <person name="DeMaso C."/>
            <person name="Dhargay N."/>
            <person name="Dooley K."/>
            <person name="Dooley E."/>
            <person name="Doricent M."/>
            <person name="Dorje P."/>
            <person name="Dorjee K."/>
            <person name="Dupes A."/>
            <person name="Elong R."/>
            <person name="Falk J."/>
            <person name="Farina A."/>
            <person name="Faro S."/>
            <person name="Ferguson D."/>
            <person name="Fisher S."/>
            <person name="Foley C.D."/>
            <person name="Franke A."/>
            <person name="Friedrich D."/>
            <person name="Gadbois L."/>
            <person name="Gearin G."/>
            <person name="Gearin C.R."/>
            <person name="Giannoukos G."/>
            <person name="Goode T."/>
            <person name="Graham J."/>
            <person name="Grandbois E."/>
            <person name="Grewal S."/>
            <person name="Gyaltsen K."/>
            <person name="Hafez N."/>
            <person name="Hagos B."/>
            <person name="Hall J."/>
            <person name="Henson C."/>
            <person name="Hollinger A."/>
            <person name="Honan T."/>
            <person name="Huard M.D."/>
            <person name="Hughes L."/>
            <person name="Hurhula B."/>
            <person name="Husby M.E."/>
            <person name="Kamat A."/>
            <person name="Kanga B."/>
            <person name="Kashin S."/>
            <person name="Khazanovich D."/>
            <person name="Kisner P."/>
            <person name="Lance K."/>
            <person name="Lara M."/>
            <person name="Lee W."/>
            <person name="Lennon N."/>
            <person name="Letendre F."/>
            <person name="LeVine R."/>
            <person name="Lipovsky A."/>
            <person name="Liu X."/>
            <person name="Liu J."/>
            <person name="Liu S."/>
            <person name="Lokyitsang T."/>
            <person name="Lokyitsang Y."/>
            <person name="Lubonja R."/>
            <person name="Lui A."/>
            <person name="MacDonald P."/>
            <person name="Magnisalis V."/>
            <person name="Maru K."/>
            <person name="Matthews C."/>
            <person name="McCusker W."/>
            <person name="McDonough S."/>
            <person name="Mehta T."/>
            <person name="Meldrim J."/>
            <person name="Meneus L."/>
            <person name="Mihai O."/>
            <person name="Mihalev A."/>
            <person name="Mihova T."/>
            <person name="Mittelman R."/>
            <person name="Mlenga V."/>
            <person name="Montmayeur A."/>
            <person name="Mulrain L."/>
            <person name="Navidi A."/>
            <person name="Naylor J."/>
            <person name="Negash T."/>
            <person name="Nguyen T."/>
            <person name="Nguyen N."/>
            <person name="Nicol R."/>
            <person name="Norbu C."/>
            <person name="Norbu N."/>
            <person name="Novod N."/>
            <person name="O'Neill B."/>
            <person name="Osman S."/>
            <person name="Markiewicz E."/>
            <person name="Oyono O.L."/>
            <person name="Patti C."/>
            <person name="Phunkhang P."/>
            <person name="Pierre F."/>
            <person name="Priest M."/>
            <person name="Raghuraman S."/>
            <person name="Rege F."/>
            <person name="Reyes R."/>
            <person name="Rise C."/>
            <person name="Rogov P."/>
            <person name="Ross K."/>
            <person name="Ryan E."/>
            <person name="Settipalli S."/>
            <person name="Shea T."/>
            <person name="Sherpa N."/>
            <person name="Shi L."/>
            <person name="Shih D."/>
            <person name="Sparrow T."/>
            <person name="Spaulding J."/>
            <person name="Stalker J."/>
            <person name="Stange-Thomann N."/>
            <person name="Stavropoulos S."/>
            <person name="Stone C."/>
            <person name="Strader C."/>
            <person name="Tesfaye S."/>
            <person name="Thomson T."/>
            <person name="Thoulutsang Y."/>
            <person name="Thoulutsang D."/>
            <person name="Topham K."/>
            <person name="Topping I."/>
            <person name="Tsamla T."/>
            <person name="Vassiliev H."/>
            <person name="Vo A."/>
            <person name="Wangchuk T."/>
            <person name="Wangdi T."/>
            <person name="Weiand M."/>
            <person name="Wilkinson J."/>
            <person name="Wilson A."/>
            <person name="Yadav S."/>
            <person name="Young G."/>
            <person name="Yu Q."/>
            <person name="Zembek L."/>
            <person name="Zhong D."/>
            <person name="Zimmer A."/>
            <person name="Zwirko Z."/>
            <person name="Jaffe D.B."/>
            <person name="Alvarez P."/>
            <person name="Brockman W."/>
            <person name="Butler J."/>
            <person name="Chin C."/>
            <person name="Gnerre S."/>
            <person name="MacCallum I."/>
            <person name="Graves J.A."/>
            <person name="Ponting C.P."/>
            <person name="Breen M."/>
            <person name="Samollow P.B."/>
            <person name="Lander E.S."/>
            <person name="Lindblad-Toh K."/>
        </authorList>
    </citation>
    <scope>NUCLEOTIDE SEQUENCE [LARGE SCALE GENOMIC DNA]</scope>
</reference>
<proteinExistence type="predicted"/>
<evidence type="ECO:0000256" key="1">
    <source>
        <dbReference type="SAM" id="MobiDB-lite"/>
    </source>
</evidence>
<dbReference type="Proteomes" id="UP000002280">
    <property type="component" value="Chromosome 2"/>
</dbReference>
<dbReference type="AlphaFoldDB" id="F7END4"/>
<dbReference type="Bgee" id="ENSMODG00000025317">
    <property type="expression patterns" value="Expressed in spermatid and 15 other cell types or tissues"/>
</dbReference>
<feature type="region of interest" description="Disordered" evidence="1">
    <location>
        <begin position="1"/>
        <end position="42"/>
    </location>
</feature>
<evidence type="ECO:0000313" key="2">
    <source>
        <dbReference type="Ensembl" id="ENSMODP00000037663.3"/>
    </source>
</evidence>
<sequence length="379" mass="41181">MLGVGPHAGAGPWTGKVRSPLPLTGAPRPAGRGRGRGPTMSQVPQSLWGLVEEHVQPPERAEVKRILGEDAVDLSLELRAEVEILEALLEEDCKAGCCPSSTSSPAPCPLLAPPPPMRDLVRGELRLLLLGIRHKAELEGRDSDKAWACYSPRVLHFALGDPRDSVGGELEAQLPGSPGGRSLSRLRNGSPDFSAIKDCLNVANIDQVIHHLRTLLKEKCHPLKREISALYTKRRGSVPAPGFSCRGHHHLRPLYLACSAPLPQGAGSFPMESPIHKLDGMAWPGHPKGYLCGFYGRFWLDSPAQDPHWPWGYHLPHLPKMPLGQLPLNSGALLRWAKVGQQWGGGPGPDPSKPLSSAFGGHCSTVWRMHTARQQNPLR</sequence>
<dbReference type="PANTHER" id="PTHR28601">
    <property type="entry name" value="COILED-COIL DOMAIN-CONTAINING PROTEIN 24"/>
    <property type="match status" value="1"/>
</dbReference>
<reference evidence="2" key="3">
    <citation type="submission" date="2025-09" db="UniProtKB">
        <authorList>
            <consortium name="Ensembl"/>
        </authorList>
    </citation>
    <scope>IDENTIFICATION</scope>
</reference>